<dbReference type="GO" id="GO:0005737">
    <property type="term" value="C:cytoplasm"/>
    <property type="evidence" value="ECO:0007669"/>
    <property type="project" value="TreeGrafter"/>
</dbReference>
<dbReference type="InterPro" id="IPR051783">
    <property type="entry name" value="NAD(P)-dependent_oxidoreduct"/>
</dbReference>
<dbReference type="AlphaFoldDB" id="A0A0L6CMP7"/>
<dbReference type="PANTHER" id="PTHR48079">
    <property type="entry name" value="PROTEIN YEEZ"/>
    <property type="match status" value="1"/>
</dbReference>
<evidence type="ECO:0000313" key="2">
    <source>
        <dbReference type="EMBL" id="KNX39061.1"/>
    </source>
</evidence>
<keyword evidence="3" id="KW-1185">Reference proteome</keyword>
<dbReference type="PATRIC" id="fig|1631356.3.peg.4249"/>
<dbReference type="InterPro" id="IPR001509">
    <property type="entry name" value="Epimerase_deHydtase"/>
</dbReference>
<dbReference type="InterPro" id="IPR036291">
    <property type="entry name" value="NAD(P)-bd_dom_sf"/>
</dbReference>
<dbReference type="PANTHER" id="PTHR48079:SF6">
    <property type="entry name" value="NAD(P)-BINDING DOMAIN-CONTAINING PROTEIN-RELATED"/>
    <property type="match status" value="1"/>
</dbReference>
<sequence length="319" mass="33278">MKIFIAGAGGAVGRYLVPQLLAAGHTVVGSATSGSSAQRVAALGAEPVVMDGLNAESVRTAVLSAQPDVVVHQMTALSSMSGMRNFDKVFHTTNRLRTEGTDHLLAAAREAGVRRFIAQSYTGWPNARTGGPVKTETDPLDPSPIASSRKGLAAIQYVERVVPAAEGMVGIVLRYGGFYGPGNALAPGGEMWEQVKAHKIPLIGDAGGVFSFVHTEDAAGAVLAAIERGDAGVYNIVDDEPAAVSVWLPELARIIGAKPPMRVPAWLARPLAGGFVVRMMTQGRGSSNAKARRELGWTPTHPTWREGFAELAPAGPGAG</sequence>
<dbReference type="SUPFAM" id="SSF51735">
    <property type="entry name" value="NAD(P)-binding Rossmann-fold domains"/>
    <property type="match status" value="1"/>
</dbReference>
<gene>
    <name evidence="2" type="ORF">VV01_21115</name>
</gene>
<evidence type="ECO:0000259" key="1">
    <source>
        <dbReference type="Pfam" id="PF01370"/>
    </source>
</evidence>
<dbReference type="Proteomes" id="UP000037397">
    <property type="component" value="Unassembled WGS sequence"/>
</dbReference>
<dbReference type="Pfam" id="PF01370">
    <property type="entry name" value="Epimerase"/>
    <property type="match status" value="1"/>
</dbReference>
<dbReference type="Gene3D" id="3.40.50.720">
    <property type="entry name" value="NAD(P)-binding Rossmann-like Domain"/>
    <property type="match status" value="1"/>
</dbReference>
<accession>A0A0L6CMP7</accession>
<feature type="domain" description="NAD-dependent epimerase/dehydratase" evidence="1">
    <location>
        <begin position="3"/>
        <end position="236"/>
    </location>
</feature>
<evidence type="ECO:0000313" key="3">
    <source>
        <dbReference type="Proteomes" id="UP000037397"/>
    </source>
</evidence>
<proteinExistence type="predicted"/>
<name>A0A0L6CMP7_9MICO</name>
<dbReference type="RefSeq" id="WP_050671613.1">
    <property type="nucleotide sequence ID" value="NZ_LAIR01000002.1"/>
</dbReference>
<organism evidence="2 3">
    <name type="scientific">Luteipulveratus halotolerans</name>
    <dbReference type="NCBI Taxonomy" id="1631356"/>
    <lineage>
        <taxon>Bacteria</taxon>
        <taxon>Bacillati</taxon>
        <taxon>Actinomycetota</taxon>
        <taxon>Actinomycetes</taxon>
        <taxon>Micrococcales</taxon>
        <taxon>Dermacoccaceae</taxon>
        <taxon>Luteipulveratus</taxon>
    </lineage>
</organism>
<dbReference type="GO" id="GO:0004029">
    <property type="term" value="F:aldehyde dehydrogenase (NAD+) activity"/>
    <property type="evidence" value="ECO:0007669"/>
    <property type="project" value="TreeGrafter"/>
</dbReference>
<dbReference type="EMBL" id="LAIR01000002">
    <property type="protein sequence ID" value="KNX39061.1"/>
    <property type="molecule type" value="Genomic_DNA"/>
</dbReference>
<dbReference type="OrthoDB" id="9787292at2"/>
<reference evidence="3" key="1">
    <citation type="submission" date="2015-03" db="EMBL/GenBank/DDBJ databases">
        <title>Luteipulveratus halotolerans sp. nov., a novel actinobacterium (Dermacoccaceae) from Sarawak, Malaysia.</title>
        <authorList>
            <person name="Juboi H."/>
            <person name="Basik A."/>
            <person name="Shamsul S.S."/>
            <person name="Arnold P."/>
            <person name="Schmitt E.K."/>
            <person name="Sanglier J.-J."/>
            <person name="Yeo T."/>
        </authorList>
    </citation>
    <scope>NUCLEOTIDE SEQUENCE [LARGE SCALE GENOMIC DNA]</scope>
    <source>
        <strain evidence="3">C296001</strain>
    </source>
</reference>
<comment type="caution">
    <text evidence="2">The sequence shown here is derived from an EMBL/GenBank/DDBJ whole genome shotgun (WGS) entry which is preliminary data.</text>
</comment>
<dbReference type="STRING" id="1631356.VV01_21115"/>
<protein>
    <submittedName>
        <fullName evidence="2">Dehydrogenase</fullName>
    </submittedName>
</protein>